<gene>
    <name evidence="7" type="ORF">SAMN05216313_10599</name>
</gene>
<accession>A0A1I0DWA6</accession>
<dbReference type="PANTHER" id="PTHR43649">
    <property type="entry name" value="ARABINOSE-BINDING PROTEIN-RELATED"/>
    <property type="match status" value="1"/>
</dbReference>
<evidence type="ECO:0000313" key="7">
    <source>
        <dbReference type="EMBL" id="SET36640.1"/>
    </source>
</evidence>
<feature type="signal peptide" evidence="6">
    <location>
        <begin position="1"/>
        <end position="23"/>
    </location>
</feature>
<comment type="subcellular location">
    <subcellularLocation>
        <location evidence="1">Cell envelope</location>
    </subcellularLocation>
</comment>
<dbReference type="Proteomes" id="UP000198508">
    <property type="component" value="Unassembled WGS sequence"/>
</dbReference>
<proteinExistence type="inferred from homology"/>
<keyword evidence="8" id="KW-1185">Reference proteome</keyword>
<sequence length="459" mass="49350">MKKRTLRAAAMMMTAAMCAGMLAGCGGGKAETAAPTPAPAGGETTQAAAGDTAAADTGAAGGEGRIQVSFWEGLKGSHLENIEKIVSDYNNSQDKVWVTVSYQGDYNETAAQAQTALAAGNQPNLCQLEVSRIKPFFNTGKVLDLKPFAEKDGLDLGSFYEGLMSFSYDESGALASLPFNRSTYIMYYNKDMFKEVGLDPEAPPTTWAELKDAATKLSIDGKRWGFSIPADGMFLESLVFQCGGTSLNEDGTDIGFNNEAGIEAIDFLKGMMNDGLMKTPAGEDYTSFDSCRNDFIGGTVGIIYSSSGDINYLTESTEFELGVAMLPANTEQGVGSGGANIVMFDGFSDEENAATWDFVKYLCDPEVAGKFASLTGYLPTSPAAAESTAFKEIIAKNPAYQVPCDMLNYVKERPYHPYYTEYYYDVLNDAISQILLDPSYTGEVAVKDISNRAKLLLNQ</sequence>
<feature type="compositionally biased region" description="Low complexity" evidence="5">
    <location>
        <begin position="30"/>
        <end position="58"/>
    </location>
</feature>
<dbReference type="SUPFAM" id="SSF53850">
    <property type="entry name" value="Periplasmic binding protein-like II"/>
    <property type="match status" value="1"/>
</dbReference>
<dbReference type="Gene3D" id="3.40.190.10">
    <property type="entry name" value="Periplasmic binding protein-like II"/>
    <property type="match status" value="2"/>
</dbReference>
<dbReference type="GO" id="GO:0030313">
    <property type="term" value="C:cell envelope"/>
    <property type="evidence" value="ECO:0007669"/>
    <property type="project" value="UniProtKB-SubCell"/>
</dbReference>
<dbReference type="Pfam" id="PF13416">
    <property type="entry name" value="SBP_bac_8"/>
    <property type="match status" value="1"/>
</dbReference>
<keyword evidence="3" id="KW-0813">Transport</keyword>
<protein>
    <submittedName>
        <fullName evidence="7">Carbohydrate ABC transporter substrate-binding protein, CUT1 family</fullName>
    </submittedName>
</protein>
<dbReference type="InterPro" id="IPR006059">
    <property type="entry name" value="SBP"/>
</dbReference>
<feature type="region of interest" description="Disordered" evidence="5">
    <location>
        <begin position="29"/>
        <end position="59"/>
    </location>
</feature>
<dbReference type="AlphaFoldDB" id="A0A1I0DWA6"/>
<keyword evidence="4 6" id="KW-0732">Signal</keyword>
<organism evidence="7 8">
    <name type="scientific">Enterocloster lavalensis</name>
    <dbReference type="NCBI Taxonomy" id="460384"/>
    <lineage>
        <taxon>Bacteria</taxon>
        <taxon>Bacillati</taxon>
        <taxon>Bacillota</taxon>
        <taxon>Clostridia</taxon>
        <taxon>Lachnospirales</taxon>
        <taxon>Lachnospiraceae</taxon>
        <taxon>Enterocloster</taxon>
    </lineage>
</organism>
<dbReference type="InterPro" id="IPR050490">
    <property type="entry name" value="Bact_solute-bd_prot1"/>
</dbReference>
<evidence type="ECO:0000256" key="2">
    <source>
        <dbReference type="ARBA" id="ARBA00008520"/>
    </source>
</evidence>
<evidence type="ECO:0000256" key="6">
    <source>
        <dbReference type="SAM" id="SignalP"/>
    </source>
</evidence>
<evidence type="ECO:0000256" key="1">
    <source>
        <dbReference type="ARBA" id="ARBA00004196"/>
    </source>
</evidence>
<dbReference type="PANTHER" id="PTHR43649:SF31">
    <property type="entry name" value="SN-GLYCEROL-3-PHOSPHATE-BINDING PERIPLASMIC PROTEIN UGPB"/>
    <property type="match status" value="1"/>
</dbReference>
<dbReference type="STRING" id="460384.SAMN05216313_10599"/>
<dbReference type="RefSeq" id="WP_092361693.1">
    <property type="nucleotide sequence ID" value="NZ_CABJCG010000004.1"/>
</dbReference>
<reference evidence="8" key="1">
    <citation type="submission" date="2016-10" db="EMBL/GenBank/DDBJ databases">
        <authorList>
            <person name="Varghese N."/>
            <person name="Submissions S."/>
        </authorList>
    </citation>
    <scope>NUCLEOTIDE SEQUENCE [LARGE SCALE GENOMIC DNA]</scope>
    <source>
        <strain evidence="8">NLAE-zl-G277</strain>
    </source>
</reference>
<evidence type="ECO:0000256" key="4">
    <source>
        <dbReference type="ARBA" id="ARBA00022729"/>
    </source>
</evidence>
<evidence type="ECO:0000256" key="5">
    <source>
        <dbReference type="SAM" id="MobiDB-lite"/>
    </source>
</evidence>
<feature type="chain" id="PRO_5039663173" evidence="6">
    <location>
        <begin position="24"/>
        <end position="459"/>
    </location>
</feature>
<name>A0A1I0DWA6_9FIRM</name>
<dbReference type="EMBL" id="FOIM01000005">
    <property type="protein sequence ID" value="SET36640.1"/>
    <property type="molecule type" value="Genomic_DNA"/>
</dbReference>
<dbReference type="PROSITE" id="PS51257">
    <property type="entry name" value="PROKAR_LIPOPROTEIN"/>
    <property type="match status" value="1"/>
</dbReference>
<comment type="similarity">
    <text evidence="2">Belongs to the bacterial solute-binding protein 1 family.</text>
</comment>
<dbReference type="CDD" id="cd14748">
    <property type="entry name" value="PBP2_UgpB"/>
    <property type="match status" value="1"/>
</dbReference>
<evidence type="ECO:0000256" key="3">
    <source>
        <dbReference type="ARBA" id="ARBA00022448"/>
    </source>
</evidence>
<evidence type="ECO:0000313" key="8">
    <source>
        <dbReference type="Proteomes" id="UP000198508"/>
    </source>
</evidence>